<organism evidence="3">
    <name type="scientific">Anthurium amnicola</name>
    <dbReference type="NCBI Taxonomy" id="1678845"/>
    <lineage>
        <taxon>Eukaryota</taxon>
        <taxon>Viridiplantae</taxon>
        <taxon>Streptophyta</taxon>
        <taxon>Embryophyta</taxon>
        <taxon>Tracheophyta</taxon>
        <taxon>Spermatophyta</taxon>
        <taxon>Magnoliopsida</taxon>
        <taxon>Liliopsida</taxon>
        <taxon>Araceae</taxon>
        <taxon>Pothoideae</taxon>
        <taxon>Potheae</taxon>
        <taxon>Anthurium</taxon>
    </lineage>
</organism>
<dbReference type="PANTHER" id="PTHR47258:SF1">
    <property type="entry name" value="E3 UBIQUITIN-PROTEIN LIGASE XERICO-RELATED"/>
    <property type="match status" value="1"/>
</dbReference>
<dbReference type="PANTHER" id="PTHR47258">
    <property type="match status" value="1"/>
</dbReference>
<keyword evidence="2" id="KW-1133">Transmembrane helix</keyword>
<accession>A0A1D1XUX5</accession>
<dbReference type="EMBL" id="GDJX01021743">
    <property type="protein sequence ID" value="JAT46193.1"/>
    <property type="molecule type" value="Transcribed_RNA"/>
</dbReference>
<sequence>MGLVSLPAPSENMLVLLVNTAISISLFKGVVRSLLRAVGLGRRGPPARGVPAPDDAHPGGGSSSDRFRCRVEPVRFESVRTGDREGQAVDCRVCLARFEPDSVV</sequence>
<reference evidence="3" key="1">
    <citation type="submission" date="2015-07" db="EMBL/GenBank/DDBJ databases">
        <title>Transcriptome Assembly of Anthurium amnicola.</title>
        <authorList>
            <person name="Suzuki J."/>
        </authorList>
    </citation>
    <scope>NUCLEOTIDE SEQUENCE</scope>
</reference>
<gene>
    <name evidence="3" type="primary">Nck2_2</name>
    <name evidence="3" type="ORF">g.52838</name>
</gene>
<feature type="region of interest" description="Disordered" evidence="1">
    <location>
        <begin position="41"/>
        <end position="66"/>
    </location>
</feature>
<keyword evidence="2" id="KW-0812">Transmembrane</keyword>
<dbReference type="InterPro" id="IPR044249">
    <property type="entry name" value="XERICO-like"/>
</dbReference>
<protein>
    <submittedName>
        <fullName evidence="3">Cytoplasmic protein NCK2</fullName>
    </submittedName>
</protein>
<evidence type="ECO:0000313" key="3">
    <source>
        <dbReference type="EMBL" id="JAT46193.1"/>
    </source>
</evidence>
<feature type="compositionally biased region" description="Low complexity" evidence="1">
    <location>
        <begin position="41"/>
        <end position="53"/>
    </location>
</feature>
<evidence type="ECO:0000256" key="1">
    <source>
        <dbReference type="SAM" id="MobiDB-lite"/>
    </source>
</evidence>
<name>A0A1D1XUX5_9ARAE</name>
<evidence type="ECO:0000256" key="2">
    <source>
        <dbReference type="SAM" id="Phobius"/>
    </source>
</evidence>
<proteinExistence type="predicted"/>
<dbReference type="AlphaFoldDB" id="A0A1D1XUX5"/>
<keyword evidence="2" id="KW-0472">Membrane</keyword>
<feature type="transmembrane region" description="Helical" evidence="2">
    <location>
        <begin position="12"/>
        <end position="35"/>
    </location>
</feature>
<feature type="non-terminal residue" evidence="3">
    <location>
        <position position="104"/>
    </location>
</feature>